<keyword evidence="3" id="KW-0804">Transcription</keyword>
<name>A0A7K2IWI0_9ACTN</name>
<evidence type="ECO:0000259" key="5">
    <source>
        <dbReference type="PROSITE" id="PS50977"/>
    </source>
</evidence>
<dbReference type="InterPro" id="IPR011075">
    <property type="entry name" value="TetR_C"/>
</dbReference>
<protein>
    <submittedName>
        <fullName evidence="6">TetR family transcriptional regulator</fullName>
    </submittedName>
</protein>
<evidence type="ECO:0000313" key="7">
    <source>
        <dbReference type="Proteomes" id="UP000467124"/>
    </source>
</evidence>
<feature type="domain" description="HTH tetR-type" evidence="5">
    <location>
        <begin position="6"/>
        <end position="66"/>
    </location>
</feature>
<dbReference type="EMBL" id="WWHY01000001">
    <property type="protein sequence ID" value="MYR34174.1"/>
    <property type="molecule type" value="Genomic_DNA"/>
</dbReference>
<dbReference type="SUPFAM" id="SSF48498">
    <property type="entry name" value="Tetracyclin repressor-like, C-terminal domain"/>
    <property type="match status" value="1"/>
</dbReference>
<dbReference type="Pfam" id="PF00440">
    <property type="entry name" value="TetR_N"/>
    <property type="match status" value="1"/>
</dbReference>
<dbReference type="InterPro" id="IPR001647">
    <property type="entry name" value="HTH_TetR"/>
</dbReference>
<evidence type="ECO:0000313" key="6">
    <source>
        <dbReference type="EMBL" id="MYR34174.1"/>
    </source>
</evidence>
<evidence type="ECO:0000256" key="4">
    <source>
        <dbReference type="PROSITE-ProRule" id="PRU00335"/>
    </source>
</evidence>
<evidence type="ECO:0000256" key="2">
    <source>
        <dbReference type="ARBA" id="ARBA00023125"/>
    </source>
</evidence>
<feature type="DNA-binding region" description="H-T-H motif" evidence="4">
    <location>
        <begin position="29"/>
        <end position="48"/>
    </location>
</feature>
<proteinExistence type="predicted"/>
<reference evidence="6 7" key="1">
    <citation type="journal article" date="2019" name="Nat. Commun.">
        <title>The antimicrobial potential of Streptomyces from insect microbiomes.</title>
        <authorList>
            <person name="Chevrette M.G."/>
            <person name="Carlson C.M."/>
            <person name="Ortega H.E."/>
            <person name="Thomas C."/>
            <person name="Ananiev G.E."/>
            <person name="Barns K.J."/>
            <person name="Book A.J."/>
            <person name="Cagnazzo J."/>
            <person name="Carlos C."/>
            <person name="Flanigan W."/>
            <person name="Grubbs K.J."/>
            <person name="Horn H.A."/>
            <person name="Hoffmann F.M."/>
            <person name="Klassen J.L."/>
            <person name="Knack J.J."/>
            <person name="Lewin G.R."/>
            <person name="McDonald B.R."/>
            <person name="Muller L."/>
            <person name="Melo W.G.P."/>
            <person name="Pinto-Tomas A.A."/>
            <person name="Schmitz A."/>
            <person name="Wendt-Pienkowski E."/>
            <person name="Wildman S."/>
            <person name="Zhao M."/>
            <person name="Zhang F."/>
            <person name="Bugni T.S."/>
            <person name="Andes D.R."/>
            <person name="Pupo M.T."/>
            <person name="Currie C.R."/>
        </authorList>
    </citation>
    <scope>NUCLEOTIDE SEQUENCE [LARGE SCALE GENOMIC DNA]</scope>
    <source>
        <strain evidence="6 7">SID5840</strain>
    </source>
</reference>
<organism evidence="6 7">
    <name type="scientific">Nocardiopsis alba</name>
    <dbReference type="NCBI Taxonomy" id="53437"/>
    <lineage>
        <taxon>Bacteria</taxon>
        <taxon>Bacillati</taxon>
        <taxon>Actinomycetota</taxon>
        <taxon>Actinomycetes</taxon>
        <taxon>Streptosporangiales</taxon>
        <taxon>Nocardiopsidaceae</taxon>
        <taxon>Nocardiopsis</taxon>
    </lineage>
</organism>
<keyword evidence="2 4" id="KW-0238">DNA-binding</keyword>
<accession>A0A7K2IWI0</accession>
<dbReference type="InterPro" id="IPR009057">
    <property type="entry name" value="Homeodomain-like_sf"/>
</dbReference>
<keyword evidence="1" id="KW-0805">Transcription regulation</keyword>
<sequence length="201" mass="21401">MARPRAFDQAEVVRSATRQFWRHGFHSTSAEDLCRATGLGRSSLYNTFGSKDGLFAACLEGYLSTTGARTAEMLGDPSRGPLERIESLLTMMAEEEADRAENGDPKGCLAVNTVAELADDPDRAAGVRSIRQDTETRLSLFADVLRTGQATGEVTTASSPEGLAAYLNAAIAGLRISSQGGASPEALREIVHTTIRGLRPA</sequence>
<dbReference type="Proteomes" id="UP000467124">
    <property type="component" value="Unassembled WGS sequence"/>
</dbReference>
<dbReference type="SUPFAM" id="SSF46689">
    <property type="entry name" value="Homeodomain-like"/>
    <property type="match status" value="1"/>
</dbReference>
<dbReference type="AlphaFoldDB" id="A0A7K2IWI0"/>
<evidence type="ECO:0000256" key="3">
    <source>
        <dbReference type="ARBA" id="ARBA00023163"/>
    </source>
</evidence>
<dbReference type="Pfam" id="PF16925">
    <property type="entry name" value="TetR_C_13"/>
    <property type="match status" value="1"/>
</dbReference>
<dbReference type="InterPro" id="IPR036271">
    <property type="entry name" value="Tet_transcr_reg_TetR-rel_C_sf"/>
</dbReference>
<dbReference type="GO" id="GO:0003677">
    <property type="term" value="F:DNA binding"/>
    <property type="evidence" value="ECO:0007669"/>
    <property type="project" value="UniProtKB-UniRule"/>
</dbReference>
<dbReference type="PROSITE" id="PS50977">
    <property type="entry name" value="HTH_TETR_2"/>
    <property type="match status" value="1"/>
</dbReference>
<dbReference type="RefSeq" id="WP_161111445.1">
    <property type="nucleotide sequence ID" value="NZ_JBHYPC010000004.1"/>
</dbReference>
<evidence type="ECO:0000256" key="1">
    <source>
        <dbReference type="ARBA" id="ARBA00023015"/>
    </source>
</evidence>
<gene>
    <name evidence="6" type="ORF">GTW20_18410</name>
</gene>
<dbReference type="Gene3D" id="1.10.10.60">
    <property type="entry name" value="Homeodomain-like"/>
    <property type="match status" value="1"/>
</dbReference>
<dbReference type="PANTHER" id="PTHR47506">
    <property type="entry name" value="TRANSCRIPTIONAL REGULATORY PROTEIN"/>
    <property type="match status" value="1"/>
</dbReference>
<dbReference type="PANTHER" id="PTHR47506:SF1">
    <property type="entry name" value="HTH-TYPE TRANSCRIPTIONAL REGULATOR YJDC"/>
    <property type="match status" value="1"/>
</dbReference>
<dbReference type="Gene3D" id="1.10.357.10">
    <property type="entry name" value="Tetracycline Repressor, domain 2"/>
    <property type="match status" value="1"/>
</dbReference>
<comment type="caution">
    <text evidence="6">The sequence shown here is derived from an EMBL/GenBank/DDBJ whole genome shotgun (WGS) entry which is preliminary data.</text>
</comment>